<dbReference type="SUPFAM" id="SSF55816">
    <property type="entry name" value="5'-nucleotidase (syn. UDP-sugar hydrolase), C-terminal domain"/>
    <property type="match status" value="1"/>
</dbReference>
<feature type="chain" id="PRO_5045634414" description="Bifunctional metallophosphatase/5'-nucleotidase" evidence="2">
    <location>
        <begin position="42"/>
        <end position="879"/>
    </location>
</feature>
<dbReference type="InterPro" id="IPR036907">
    <property type="entry name" value="5'-Nucleotdase_C_sf"/>
</dbReference>
<feature type="domain" description="Bacterial Ig-like" evidence="5">
    <location>
        <begin position="696"/>
        <end position="782"/>
    </location>
</feature>
<organism evidence="6 7">
    <name type="scientific">Microbacterium pumilum</name>
    <dbReference type="NCBI Taxonomy" id="344165"/>
    <lineage>
        <taxon>Bacteria</taxon>
        <taxon>Bacillati</taxon>
        <taxon>Actinomycetota</taxon>
        <taxon>Actinomycetes</taxon>
        <taxon>Micrococcales</taxon>
        <taxon>Microbacteriaceae</taxon>
        <taxon>Microbacterium</taxon>
    </lineage>
</organism>
<dbReference type="Gene3D" id="2.60.40.10">
    <property type="entry name" value="Immunoglobulins"/>
    <property type="match status" value="1"/>
</dbReference>
<evidence type="ECO:0000313" key="7">
    <source>
        <dbReference type="Proteomes" id="UP001500326"/>
    </source>
</evidence>
<evidence type="ECO:0000259" key="5">
    <source>
        <dbReference type="Pfam" id="PF16640"/>
    </source>
</evidence>
<dbReference type="Gene3D" id="3.90.780.10">
    <property type="entry name" value="5'-Nucleotidase, C-terminal domain"/>
    <property type="match status" value="1"/>
</dbReference>
<dbReference type="Pfam" id="PF02872">
    <property type="entry name" value="5_nucleotid_C"/>
    <property type="match status" value="1"/>
</dbReference>
<dbReference type="Proteomes" id="UP001500326">
    <property type="component" value="Unassembled WGS sequence"/>
</dbReference>
<evidence type="ECO:0000256" key="1">
    <source>
        <dbReference type="ARBA" id="ARBA00022729"/>
    </source>
</evidence>
<dbReference type="SUPFAM" id="SSF56300">
    <property type="entry name" value="Metallo-dependent phosphatases"/>
    <property type="match status" value="1"/>
</dbReference>
<proteinExistence type="predicted"/>
<dbReference type="InterPro" id="IPR029052">
    <property type="entry name" value="Metallo-depent_PP-like"/>
</dbReference>
<dbReference type="EMBL" id="BAAAOH010000001">
    <property type="protein sequence ID" value="GAA1987888.1"/>
    <property type="molecule type" value="Genomic_DNA"/>
</dbReference>
<dbReference type="InterPro" id="IPR032109">
    <property type="entry name" value="Big_3_5"/>
</dbReference>
<dbReference type="InterPro" id="IPR004843">
    <property type="entry name" value="Calcineurin-like_PHP"/>
</dbReference>
<dbReference type="Pfam" id="PF00149">
    <property type="entry name" value="Metallophos"/>
    <property type="match status" value="1"/>
</dbReference>
<dbReference type="PROSITE" id="PS51318">
    <property type="entry name" value="TAT"/>
    <property type="match status" value="1"/>
</dbReference>
<dbReference type="InterPro" id="IPR006179">
    <property type="entry name" value="5_nucleotidase/apyrase"/>
</dbReference>
<comment type="caution">
    <text evidence="6">The sequence shown here is derived from an EMBL/GenBank/DDBJ whole genome shotgun (WGS) entry which is preliminary data.</text>
</comment>
<evidence type="ECO:0000259" key="4">
    <source>
        <dbReference type="Pfam" id="PF02872"/>
    </source>
</evidence>
<evidence type="ECO:0000259" key="3">
    <source>
        <dbReference type="Pfam" id="PF00149"/>
    </source>
</evidence>
<dbReference type="PRINTS" id="PR01607">
    <property type="entry name" value="APYRASEFAMLY"/>
</dbReference>
<keyword evidence="1 2" id="KW-0732">Signal</keyword>
<keyword evidence="7" id="KW-1185">Reference proteome</keyword>
<accession>A0ABN2SK68</accession>
<dbReference type="PANTHER" id="PTHR11575">
    <property type="entry name" value="5'-NUCLEOTIDASE-RELATED"/>
    <property type="match status" value="1"/>
</dbReference>
<protein>
    <recommendedName>
        <fullName evidence="8">Bifunctional metallophosphatase/5'-nucleotidase</fullName>
    </recommendedName>
</protein>
<dbReference type="Gene3D" id="3.60.21.10">
    <property type="match status" value="1"/>
</dbReference>
<reference evidence="6 7" key="1">
    <citation type="journal article" date="2019" name="Int. J. Syst. Evol. Microbiol.">
        <title>The Global Catalogue of Microorganisms (GCM) 10K type strain sequencing project: providing services to taxonomists for standard genome sequencing and annotation.</title>
        <authorList>
            <consortium name="The Broad Institute Genomics Platform"/>
            <consortium name="The Broad Institute Genome Sequencing Center for Infectious Disease"/>
            <person name="Wu L."/>
            <person name="Ma J."/>
        </authorList>
    </citation>
    <scope>NUCLEOTIDE SEQUENCE [LARGE SCALE GENOMIC DNA]</scope>
    <source>
        <strain evidence="6 7">JCM 14902</strain>
    </source>
</reference>
<dbReference type="InterPro" id="IPR006311">
    <property type="entry name" value="TAT_signal"/>
</dbReference>
<gene>
    <name evidence="6" type="ORF">GCM10009777_23150</name>
</gene>
<feature type="domain" description="5'-Nucleotidase C-terminal" evidence="4">
    <location>
        <begin position="386"/>
        <end position="544"/>
    </location>
</feature>
<name>A0ABN2SK68_9MICO</name>
<dbReference type="Pfam" id="PF16640">
    <property type="entry name" value="Big_3_5"/>
    <property type="match status" value="1"/>
</dbReference>
<dbReference type="PANTHER" id="PTHR11575:SF24">
    <property type="entry name" value="5'-NUCLEOTIDASE"/>
    <property type="match status" value="1"/>
</dbReference>
<evidence type="ECO:0000256" key="2">
    <source>
        <dbReference type="SAM" id="SignalP"/>
    </source>
</evidence>
<feature type="signal peptide" evidence="2">
    <location>
        <begin position="1"/>
        <end position="41"/>
    </location>
</feature>
<dbReference type="InterPro" id="IPR013783">
    <property type="entry name" value="Ig-like_fold"/>
</dbReference>
<dbReference type="RefSeq" id="WP_344062116.1">
    <property type="nucleotide sequence ID" value="NZ_BAAAOH010000001.1"/>
</dbReference>
<evidence type="ECO:0008006" key="8">
    <source>
        <dbReference type="Google" id="ProtNLM"/>
    </source>
</evidence>
<dbReference type="InterPro" id="IPR008334">
    <property type="entry name" value="5'-Nucleotdase_C"/>
</dbReference>
<feature type="domain" description="Calcineurin-like phosphoesterase" evidence="3">
    <location>
        <begin position="50"/>
        <end position="274"/>
    </location>
</feature>
<sequence>MPSRSYPGHRSHPTRRRLAFGAGIAAAALGASLLTAPAAQAADPVVLNLLTVNDFHGRIDPNTVKFAGTIEGLRAADGAGGANTLLIGAGDFIGASLFASSVAQDQPTIDVFNELGMVASAVGNHEFDAGWPDLRDRVLNDGNNAQWDYLGANVYLAGTTTPALPEYGLYEAAGLTVGIIGAVTQETPALVSPGGVVDLSFGDPVEAVNRVADQLTDGNEANGEADVLVATFHEGAPTGTLTLDQNEAISPVFARIVNEVSPKVAALVNGHTHQAYAYNAPVPGQPGATRPVLQTGNYAANVGQITLTVDPDTDVVSAYTVANVPRVTTADPTLIATYPRVAAVNTTVQAAITAAGVIGNQPIGTLGDDVTTAMTPGTPASKPYPNFERDDRSKESTLGNLVADAILDALAPPDRGGAEIAVVNPGGLRAELVYAKDAANPADSDGVILYAEANGVLPFVNNLATVDMTGAQLKTLLEQQWQRDANNQVPTRPYLQLGTSAGFSYTFDPALAEGSRITSMMFNGAPIDPAETYRVGTFTFLTGTGTPASAGGDNFWVFRQATNFRDSGLVDRDAWIAYLKAHPGVGPNFEKHAVSVSGLDATPIAGSTQTLTVGTLDLTSIDSPANTSLTAQFAATADGAGAVDIGSATVAGGAATIGVTFPASASGAGFLILTAQPTGTRVVIPVEVALPESTVSATAAAVQYGSSPKVKVTVASAGVTPTGTVTVSDAEGAMLGTAALTNGAATVSLGRTAVPPGTHTLTVSYSGSDTVAGSTTTVELVVKRASSTTVAIGSALIVKKGSALNITSFTVANGGVQVGGTVTVTTRGGEVLGTATVTNGRAKVALAPLTARGLQVLTVRYDGSATVAPSSGSVVVLVR</sequence>
<evidence type="ECO:0000313" key="6">
    <source>
        <dbReference type="EMBL" id="GAA1987888.1"/>
    </source>
</evidence>